<dbReference type="OrthoDB" id="9804758at2"/>
<evidence type="ECO:0000313" key="1">
    <source>
        <dbReference type="EMBL" id="AXC13385.1"/>
    </source>
</evidence>
<dbReference type="KEGG" id="abas:ACPOL_4108"/>
<evidence type="ECO:0000313" key="2">
    <source>
        <dbReference type="Proteomes" id="UP000253606"/>
    </source>
</evidence>
<dbReference type="RefSeq" id="WP_114208390.1">
    <property type="nucleotide sequence ID" value="NZ_CP030840.1"/>
</dbReference>
<accession>A0A2Z5G411</accession>
<dbReference type="Proteomes" id="UP000253606">
    <property type="component" value="Chromosome"/>
</dbReference>
<name>A0A2Z5G411_9BACT</name>
<dbReference type="AlphaFoldDB" id="A0A2Z5G411"/>
<reference evidence="1 2" key="1">
    <citation type="journal article" date="2018" name="Front. Microbiol.">
        <title>Hydrolytic Capabilities as a Key to Environmental Success: Chitinolytic and Cellulolytic Acidobacteria From Acidic Sub-arctic Soils and Boreal Peatlands.</title>
        <authorList>
            <person name="Belova S.E."/>
            <person name="Ravin N.V."/>
            <person name="Pankratov T.A."/>
            <person name="Rakitin A.L."/>
            <person name="Ivanova A.A."/>
            <person name="Beletsky A.V."/>
            <person name="Mardanov A.V."/>
            <person name="Sinninghe Damste J.S."/>
            <person name="Dedysh S.N."/>
        </authorList>
    </citation>
    <scope>NUCLEOTIDE SEQUENCE [LARGE SCALE GENOMIC DNA]</scope>
    <source>
        <strain evidence="1 2">SBC82</strain>
    </source>
</reference>
<dbReference type="EMBL" id="CP030840">
    <property type="protein sequence ID" value="AXC13385.1"/>
    <property type="molecule type" value="Genomic_DNA"/>
</dbReference>
<keyword evidence="2" id="KW-1185">Reference proteome</keyword>
<organism evidence="1 2">
    <name type="scientific">Acidisarcina polymorpha</name>
    <dbReference type="NCBI Taxonomy" id="2211140"/>
    <lineage>
        <taxon>Bacteria</taxon>
        <taxon>Pseudomonadati</taxon>
        <taxon>Acidobacteriota</taxon>
        <taxon>Terriglobia</taxon>
        <taxon>Terriglobales</taxon>
        <taxon>Acidobacteriaceae</taxon>
        <taxon>Acidisarcina</taxon>
    </lineage>
</organism>
<protein>
    <submittedName>
        <fullName evidence="1">Putative molybdopterin biosynthesis related methylmutase domain / Molybdopterin biosynthesis protein MoeA</fullName>
    </submittedName>
</protein>
<sequence>MNMASPRIIVVDWSGDRTISNQRKKIWIADWSENNVSLTSGRTRDETAEYLVAAAVDTPNLIAGLDFAFSFPAWFVRMQGCERAEEFWALVANGKGEEWLSQANAFCWGRKGSRRPDHHRAPAWQGFRQTDRKFNGQLNGIQPKSPFQIGGAGAVGTGSLRGIPILRELRRAGFSIWPFTATGFPVALEIYPRLFTGPGNKSSEAFRIAHLRRPEYTFLPEDVLAHARGSEDAFDALCSVLGMREHARDFASLHQATDPVRLLEGEIWTPHMI</sequence>
<gene>
    <name evidence="1" type="ORF">ACPOL_4108</name>
</gene>
<proteinExistence type="predicted"/>